<dbReference type="Proteomes" id="UP000548632">
    <property type="component" value="Unassembled WGS sequence"/>
</dbReference>
<comment type="caution">
    <text evidence="1">The sequence shown here is derived from an EMBL/GenBank/DDBJ whole genome shotgun (WGS) entry which is preliminary data.</text>
</comment>
<proteinExistence type="predicted"/>
<protein>
    <submittedName>
        <fullName evidence="1">Uncharacterized protein</fullName>
    </submittedName>
</protein>
<gene>
    <name evidence="1" type="ORF">HUK38_00440</name>
</gene>
<accession>A0A839HBU9</accession>
<reference evidence="1 2" key="1">
    <citation type="journal article" date="2020" name="Arch. Microbiol.">
        <title>The genome sequence of the giant phototrophic gammaproteobacterium Thiospirillum jenense gives insight into its physiological properties and phylogenetic relationships.</title>
        <authorList>
            <person name="Imhoff J.F."/>
            <person name="Meyer T.E."/>
            <person name="Kyndt J.A."/>
        </authorList>
    </citation>
    <scope>NUCLEOTIDE SEQUENCE [LARGE SCALE GENOMIC DNA]</scope>
    <source>
        <strain evidence="1 2">DSM 216</strain>
    </source>
</reference>
<name>A0A839HBU9_9GAMM</name>
<keyword evidence="2" id="KW-1185">Reference proteome</keyword>
<organism evidence="1 2">
    <name type="scientific">Thiospirillum jenense</name>
    <dbReference type="NCBI Taxonomy" id="1653858"/>
    <lineage>
        <taxon>Bacteria</taxon>
        <taxon>Pseudomonadati</taxon>
        <taxon>Pseudomonadota</taxon>
        <taxon>Gammaproteobacteria</taxon>
        <taxon>Chromatiales</taxon>
        <taxon>Chromatiaceae</taxon>
        <taxon>Thiospirillum</taxon>
    </lineage>
</organism>
<evidence type="ECO:0000313" key="2">
    <source>
        <dbReference type="Proteomes" id="UP000548632"/>
    </source>
</evidence>
<sequence length="598" mass="65113">MFAPFPTPATAASHHSAASHLRAGLPCPSQWRLTPLLTPPRAERATDSFFTTMQQVLTALHRANDTRARPAARLQATETLAHWLWPRLLDQLHQLTVDQRGIAETTGQREFYAQLEQVIDAMIAAYRLVLADDYGDLPTPKQASWARLSLAALRILEWVQCAQRLSALRYRPLAPELWRVTNCVFSAIATIGADHDAQPRLTPGVFTAPAAATATVTEQYLAIQTLGLFDTCSWSRHDHELILSYCATVTDGVRVVRADAAPLTKLDDLRFTSADHDAPPCLTQPTGEHPLMILDCQRLAAVVRQDYSDLFNPNAATDLHTSPSLAVLPALQRRPFLRLLARDLDEGAITDESSAITLPTSGEPVALHVGFTPVREQLRHIFSRPTAAATSELASAGSGYSGQPRSRHAVPAPASHLRSAWAVVDQRARRLWISTRDQRAGHGVTVGTLALYDIGRHELTNPVLGKVARVAQLTNGALVVELQMLASFATLVALRSTEAVALARDQDAARLPSLLIYDADFGWGVMSAPQVQISEGEAIEIGSKRLTIASRLRRLREATGEFLLYQIDANDARLGVPAYPGQRVARHSAAVPSSAAVA</sequence>
<evidence type="ECO:0000313" key="1">
    <source>
        <dbReference type="EMBL" id="MBB1124697.1"/>
    </source>
</evidence>
<dbReference type="EMBL" id="JABVCQ010000001">
    <property type="protein sequence ID" value="MBB1124697.1"/>
    <property type="molecule type" value="Genomic_DNA"/>
</dbReference>
<dbReference type="AlphaFoldDB" id="A0A839HBU9"/>
<dbReference type="RefSeq" id="WP_182581799.1">
    <property type="nucleotide sequence ID" value="NZ_JABVCQ010000001.1"/>
</dbReference>